<evidence type="ECO:0000256" key="3">
    <source>
        <dbReference type="ARBA" id="ARBA00022801"/>
    </source>
</evidence>
<dbReference type="SFLD" id="SFLDG01129">
    <property type="entry name" value="C1.5:_HAD__Beta-PGM__Phosphata"/>
    <property type="match status" value="1"/>
</dbReference>
<dbReference type="Proteomes" id="UP000178735">
    <property type="component" value="Unassembled WGS sequence"/>
</dbReference>
<dbReference type="InterPro" id="IPR051400">
    <property type="entry name" value="HAD-like_hydrolase"/>
</dbReference>
<organism evidence="5 6">
    <name type="scientific">Candidatus Wallbacteria bacterium GWC2_49_35</name>
    <dbReference type="NCBI Taxonomy" id="1817813"/>
    <lineage>
        <taxon>Bacteria</taxon>
        <taxon>Candidatus Walliibacteriota</taxon>
    </lineage>
</organism>
<accession>A0A1F7WFW0</accession>
<evidence type="ECO:0000256" key="2">
    <source>
        <dbReference type="ARBA" id="ARBA00022723"/>
    </source>
</evidence>
<evidence type="ECO:0008006" key="7">
    <source>
        <dbReference type="Google" id="ProtNLM"/>
    </source>
</evidence>
<dbReference type="InterPro" id="IPR023214">
    <property type="entry name" value="HAD_sf"/>
</dbReference>
<dbReference type="GO" id="GO:0044281">
    <property type="term" value="P:small molecule metabolic process"/>
    <property type="evidence" value="ECO:0007669"/>
    <property type="project" value="UniProtKB-ARBA"/>
</dbReference>
<sequence>MKSTDIDAIIFDMGGTLLDYDPVPAGEMRLIRAERIAAFLNAKGYKLSAAAVDEHLIAPYHHQNMVECEKTLREVDLCACVKKGLLQLKVAEDYTLWIIGLVHRILKENLVVYADSMEALEKLSAKYPLGLVSNTTIPGVYFANDLAEIGMAKYFRQCLFTADWGFRKPHASTFYRMLELLGTEAERSLYVGDSFRNDIYGPSQIGMKTAWVNPGRGPRPDGFGSLAPDYEIKTVGELAGLILNGE</sequence>
<dbReference type="Pfam" id="PF00702">
    <property type="entry name" value="Hydrolase"/>
    <property type="match status" value="1"/>
</dbReference>
<dbReference type="Gene3D" id="3.40.50.1000">
    <property type="entry name" value="HAD superfamily/HAD-like"/>
    <property type="match status" value="1"/>
</dbReference>
<dbReference type="STRING" id="1817813.A2008_12440"/>
<name>A0A1F7WFW0_9BACT</name>
<dbReference type="SFLD" id="SFLDS00003">
    <property type="entry name" value="Haloacid_Dehalogenase"/>
    <property type="match status" value="1"/>
</dbReference>
<evidence type="ECO:0000256" key="4">
    <source>
        <dbReference type="ARBA" id="ARBA00022842"/>
    </source>
</evidence>
<keyword evidence="4" id="KW-0460">Magnesium</keyword>
<dbReference type="GO" id="GO:0046872">
    <property type="term" value="F:metal ion binding"/>
    <property type="evidence" value="ECO:0007669"/>
    <property type="project" value="UniProtKB-KW"/>
</dbReference>
<dbReference type="PANTHER" id="PTHR46470">
    <property type="entry name" value="N-ACYLNEURAMINATE-9-PHOSPHATASE"/>
    <property type="match status" value="1"/>
</dbReference>
<dbReference type="NCBIfam" id="TIGR01549">
    <property type="entry name" value="HAD-SF-IA-v1"/>
    <property type="match status" value="1"/>
</dbReference>
<evidence type="ECO:0000256" key="1">
    <source>
        <dbReference type="ARBA" id="ARBA00001946"/>
    </source>
</evidence>
<dbReference type="AlphaFoldDB" id="A0A1F7WFW0"/>
<comment type="cofactor">
    <cofactor evidence="1">
        <name>Mg(2+)</name>
        <dbReference type="ChEBI" id="CHEBI:18420"/>
    </cofactor>
</comment>
<dbReference type="InterPro" id="IPR006439">
    <property type="entry name" value="HAD-SF_hydro_IA"/>
</dbReference>
<dbReference type="InterPro" id="IPR036412">
    <property type="entry name" value="HAD-like_sf"/>
</dbReference>
<reference evidence="5 6" key="1">
    <citation type="journal article" date="2016" name="Nat. Commun.">
        <title>Thousands of microbial genomes shed light on interconnected biogeochemical processes in an aquifer system.</title>
        <authorList>
            <person name="Anantharaman K."/>
            <person name="Brown C.T."/>
            <person name="Hug L.A."/>
            <person name="Sharon I."/>
            <person name="Castelle C.J."/>
            <person name="Probst A.J."/>
            <person name="Thomas B.C."/>
            <person name="Singh A."/>
            <person name="Wilkins M.J."/>
            <person name="Karaoz U."/>
            <person name="Brodie E.L."/>
            <person name="Williams K.H."/>
            <person name="Hubbard S.S."/>
            <person name="Banfield J.F."/>
        </authorList>
    </citation>
    <scope>NUCLEOTIDE SEQUENCE [LARGE SCALE GENOMIC DNA]</scope>
</reference>
<dbReference type="EMBL" id="MGFH01000229">
    <property type="protein sequence ID" value="OGM01703.1"/>
    <property type="molecule type" value="Genomic_DNA"/>
</dbReference>
<keyword evidence="3" id="KW-0378">Hydrolase</keyword>
<evidence type="ECO:0000313" key="5">
    <source>
        <dbReference type="EMBL" id="OGM01703.1"/>
    </source>
</evidence>
<comment type="caution">
    <text evidence="5">The sequence shown here is derived from an EMBL/GenBank/DDBJ whole genome shotgun (WGS) entry which is preliminary data.</text>
</comment>
<evidence type="ECO:0000313" key="6">
    <source>
        <dbReference type="Proteomes" id="UP000178735"/>
    </source>
</evidence>
<keyword evidence="2" id="KW-0479">Metal-binding</keyword>
<protein>
    <recommendedName>
        <fullName evidence="7">HAD family hydrolase</fullName>
    </recommendedName>
</protein>
<dbReference type="SUPFAM" id="SSF56784">
    <property type="entry name" value="HAD-like"/>
    <property type="match status" value="1"/>
</dbReference>
<dbReference type="GO" id="GO:0016791">
    <property type="term" value="F:phosphatase activity"/>
    <property type="evidence" value="ECO:0007669"/>
    <property type="project" value="TreeGrafter"/>
</dbReference>
<dbReference type="PANTHER" id="PTHR46470:SF2">
    <property type="entry name" value="GLYCERALDEHYDE 3-PHOSPHATE PHOSPHATASE"/>
    <property type="match status" value="1"/>
</dbReference>
<dbReference type="Gene3D" id="1.20.120.1600">
    <property type="match status" value="1"/>
</dbReference>
<gene>
    <name evidence="5" type="ORF">A2008_12440</name>
</gene>
<proteinExistence type="predicted"/>